<dbReference type="PANTHER" id="PTHR42115:SF1">
    <property type="entry name" value="BETA-SYNTHASE (BETA-THIONASE), PUTATIVE (AFU_ORTHOLOGUE AFUA_3G08420)-RELATED"/>
    <property type="match status" value="1"/>
</dbReference>
<keyword evidence="1" id="KW-0129">CBS domain</keyword>
<dbReference type="PROSITE" id="PS51371">
    <property type="entry name" value="CBS"/>
    <property type="match status" value="1"/>
</dbReference>
<evidence type="ECO:0000313" key="5">
    <source>
        <dbReference type="Proteomes" id="UP000002258"/>
    </source>
</evidence>
<dbReference type="AlphaFoldDB" id="A3LYC4"/>
<evidence type="ECO:0000259" key="3">
    <source>
        <dbReference type="PROSITE" id="PS51371"/>
    </source>
</evidence>
<protein>
    <recommendedName>
        <fullName evidence="3">CBS domain-containing protein</fullName>
    </recommendedName>
</protein>
<evidence type="ECO:0000313" key="4">
    <source>
        <dbReference type="EMBL" id="ABN67958.1"/>
    </source>
</evidence>
<dbReference type="InterPro" id="IPR000644">
    <property type="entry name" value="CBS_dom"/>
</dbReference>
<dbReference type="InParanoid" id="A3LYC4"/>
<organism evidence="4 5">
    <name type="scientific">Scheffersomyces stipitis (strain ATCC 58785 / CBS 6054 / NBRC 10063 / NRRL Y-11545)</name>
    <name type="common">Yeast</name>
    <name type="synonym">Pichia stipitis</name>
    <dbReference type="NCBI Taxonomy" id="322104"/>
    <lineage>
        <taxon>Eukaryota</taxon>
        <taxon>Fungi</taxon>
        <taxon>Dikarya</taxon>
        <taxon>Ascomycota</taxon>
        <taxon>Saccharomycotina</taxon>
        <taxon>Pichiomycetes</taxon>
        <taxon>Debaryomycetaceae</taxon>
        <taxon>Scheffersomyces</taxon>
    </lineage>
</organism>
<dbReference type="RefSeq" id="XP_001385987.1">
    <property type="nucleotide sequence ID" value="XM_001385950.1"/>
</dbReference>
<dbReference type="InterPro" id="IPR046342">
    <property type="entry name" value="CBS_dom_sf"/>
</dbReference>
<dbReference type="PANTHER" id="PTHR42115">
    <property type="entry name" value="BETA-SYNTHASE (BETA-THIONASE), PUTATIVE (AFU_ORTHOLOGUE AFUA_3G08420)-RELATED"/>
    <property type="match status" value="1"/>
</dbReference>
<dbReference type="Proteomes" id="UP000002258">
    <property type="component" value="Chromosome 6"/>
</dbReference>
<reference evidence="4 5" key="1">
    <citation type="journal article" date="2007" name="Nat. Biotechnol.">
        <title>Genome sequence of the lignocellulose-bioconverting and xylose-fermenting yeast Pichia stipitis.</title>
        <authorList>
            <person name="Jeffries T.W."/>
            <person name="Grigoriev I.V."/>
            <person name="Grimwood J."/>
            <person name="Laplaza J.M."/>
            <person name="Aerts A."/>
            <person name="Salamov A."/>
            <person name="Schmutz J."/>
            <person name="Lindquist E."/>
            <person name="Dehal P."/>
            <person name="Shapiro H."/>
            <person name="Jin Y.S."/>
            <person name="Passoth V."/>
            <person name="Richardson P.M."/>
        </authorList>
    </citation>
    <scope>NUCLEOTIDE SEQUENCE [LARGE SCALE GENOMIC DNA]</scope>
    <source>
        <strain evidence="5">ATCC 58785 / CBS 6054 / NBRC 10063 / NRRL Y-11545</strain>
    </source>
</reference>
<dbReference type="HOGENOM" id="CLU_105491_0_0_1"/>
<dbReference type="GeneID" id="4840155"/>
<name>A3LYC4_PICST</name>
<dbReference type="Gene3D" id="3.10.580.10">
    <property type="entry name" value="CBS-domain"/>
    <property type="match status" value="1"/>
</dbReference>
<dbReference type="OMA" id="FESETGP"/>
<keyword evidence="5" id="KW-1185">Reference proteome</keyword>
<evidence type="ECO:0000256" key="2">
    <source>
        <dbReference type="SAM" id="MobiDB-lite"/>
    </source>
</evidence>
<feature type="domain" description="CBS" evidence="3">
    <location>
        <begin position="22"/>
        <end position="80"/>
    </location>
</feature>
<feature type="region of interest" description="Disordered" evidence="2">
    <location>
        <begin position="99"/>
        <end position="121"/>
    </location>
</feature>
<dbReference type="eggNOG" id="ENOG502S7T3">
    <property type="taxonomic scope" value="Eukaryota"/>
</dbReference>
<dbReference type="Pfam" id="PF00571">
    <property type="entry name" value="CBS"/>
    <property type="match status" value="2"/>
</dbReference>
<gene>
    <name evidence="4" type="ORF">PICST_62276</name>
</gene>
<proteinExistence type="predicted"/>
<dbReference type="OrthoDB" id="2536440at2759"/>
<accession>A3LYC4</accession>
<feature type="compositionally biased region" description="Basic and acidic residues" evidence="2">
    <location>
        <begin position="99"/>
        <end position="112"/>
    </location>
</feature>
<evidence type="ECO:0000256" key="1">
    <source>
        <dbReference type="PROSITE-ProRule" id="PRU00703"/>
    </source>
</evidence>
<dbReference type="SUPFAM" id="SSF54631">
    <property type="entry name" value="CBS-domain pair"/>
    <property type="match status" value="1"/>
</dbReference>
<dbReference type="EMBL" id="CP000500">
    <property type="protein sequence ID" value="ABN67958.1"/>
    <property type="molecule type" value="Genomic_DNA"/>
</dbReference>
<dbReference type="KEGG" id="pic:PICST_62276"/>
<sequence>MSPTTPQFKPRDYRGATIEDLDIRPAISINPTTSILEAEEIAYENEFTFLPVIHESNRRLLGVLNVEEVAQTLEKNPKSTLEPITKNFMLWFSQKGRENYEEEHRQTAKEPSKTPLNSTIYKPKNPKGKKYHVLTPFSPLEKLADFFNTGMYFAIITNDDGDFVYGVATPEDLMKYEKARPKL</sequence>